<protein>
    <submittedName>
        <fullName evidence="3">Uncharacterized protein</fullName>
    </submittedName>
</protein>
<feature type="compositionally biased region" description="Polar residues" evidence="1">
    <location>
        <begin position="210"/>
        <end position="239"/>
    </location>
</feature>
<sequence length="342" mass="36091">MLSVARFAQGLLVASYLASRVSADFVRFSVKEILSIEPREWNTDQIWASINLVTNSQNVTQKYVYGDFPRGKRYRTEEAYKDITISGTEPDLTIALAVYNVGDDDPQEIGLKITSLILSIPSRIPGLGGVARVVKFVIDLFQGAYKCEGPVALAVSQRSQQEIRAMAYNFVSCTVQNFTYETNKGCANFLPFSTKEAKYRVEYCVEKRSGSSNAAGGKPLTTSSASGRPIVTSSAGGRSIATSSVGGRSIATSSAAGRSTAISSVGGRPIATSSVGGGAVTTIGVGGRPTTTGGTGGRANTTDGVGERLIATGGVDWGARFDLARCIILGVMVLLLTGIYQY</sequence>
<evidence type="ECO:0000313" key="3">
    <source>
        <dbReference type="EMBL" id="KAF2821040.1"/>
    </source>
</evidence>
<proteinExistence type="predicted"/>
<evidence type="ECO:0000256" key="1">
    <source>
        <dbReference type="SAM" id="MobiDB-lite"/>
    </source>
</evidence>
<evidence type="ECO:0000256" key="2">
    <source>
        <dbReference type="SAM" id="SignalP"/>
    </source>
</evidence>
<evidence type="ECO:0000313" key="4">
    <source>
        <dbReference type="Proteomes" id="UP000799424"/>
    </source>
</evidence>
<keyword evidence="2" id="KW-0732">Signal</keyword>
<feature type="signal peptide" evidence="2">
    <location>
        <begin position="1"/>
        <end position="23"/>
    </location>
</feature>
<keyword evidence="4" id="KW-1185">Reference proteome</keyword>
<dbReference type="AlphaFoldDB" id="A0A6A6ZJ34"/>
<organism evidence="3 4">
    <name type="scientific">Ophiobolus disseminans</name>
    <dbReference type="NCBI Taxonomy" id="1469910"/>
    <lineage>
        <taxon>Eukaryota</taxon>
        <taxon>Fungi</taxon>
        <taxon>Dikarya</taxon>
        <taxon>Ascomycota</taxon>
        <taxon>Pezizomycotina</taxon>
        <taxon>Dothideomycetes</taxon>
        <taxon>Pleosporomycetidae</taxon>
        <taxon>Pleosporales</taxon>
        <taxon>Pleosporineae</taxon>
        <taxon>Phaeosphaeriaceae</taxon>
        <taxon>Ophiobolus</taxon>
    </lineage>
</organism>
<gene>
    <name evidence="3" type="ORF">CC86DRAFT_107801</name>
</gene>
<feature type="region of interest" description="Disordered" evidence="1">
    <location>
        <begin position="209"/>
        <end position="239"/>
    </location>
</feature>
<reference evidence="3" key="1">
    <citation type="journal article" date="2020" name="Stud. Mycol.">
        <title>101 Dothideomycetes genomes: a test case for predicting lifestyles and emergence of pathogens.</title>
        <authorList>
            <person name="Haridas S."/>
            <person name="Albert R."/>
            <person name="Binder M."/>
            <person name="Bloem J."/>
            <person name="Labutti K."/>
            <person name="Salamov A."/>
            <person name="Andreopoulos B."/>
            <person name="Baker S."/>
            <person name="Barry K."/>
            <person name="Bills G."/>
            <person name="Bluhm B."/>
            <person name="Cannon C."/>
            <person name="Castanera R."/>
            <person name="Culley D."/>
            <person name="Daum C."/>
            <person name="Ezra D."/>
            <person name="Gonzalez J."/>
            <person name="Henrissat B."/>
            <person name="Kuo A."/>
            <person name="Liang C."/>
            <person name="Lipzen A."/>
            <person name="Lutzoni F."/>
            <person name="Magnuson J."/>
            <person name="Mondo S."/>
            <person name="Nolan M."/>
            <person name="Ohm R."/>
            <person name="Pangilinan J."/>
            <person name="Park H.-J."/>
            <person name="Ramirez L."/>
            <person name="Alfaro M."/>
            <person name="Sun H."/>
            <person name="Tritt A."/>
            <person name="Yoshinaga Y."/>
            <person name="Zwiers L.-H."/>
            <person name="Turgeon B."/>
            <person name="Goodwin S."/>
            <person name="Spatafora J."/>
            <person name="Crous P."/>
            <person name="Grigoriev I."/>
        </authorList>
    </citation>
    <scope>NUCLEOTIDE SEQUENCE</scope>
    <source>
        <strain evidence="3">CBS 113818</strain>
    </source>
</reference>
<accession>A0A6A6ZJ34</accession>
<dbReference type="EMBL" id="MU006238">
    <property type="protein sequence ID" value="KAF2821040.1"/>
    <property type="molecule type" value="Genomic_DNA"/>
</dbReference>
<name>A0A6A6ZJ34_9PLEO</name>
<feature type="chain" id="PRO_5025361581" evidence="2">
    <location>
        <begin position="24"/>
        <end position="342"/>
    </location>
</feature>
<dbReference type="Proteomes" id="UP000799424">
    <property type="component" value="Unassembled WGS sequence"/>
</dbReference>